<proteinExistence type="predicted"/>
<name>A0ABS0IRV7_9GAMM</name>
<dbReference type="Pfam" id="PF19822">
    <property type="entry name" value="DUF6304"/>
    <property type="match status" value="1"/>
</dbReference>
<keyword evidence="2" id="KW-1185">Reference proteome</keyword>
<dbReference type="EMBL" id="JADSJP010000006">
    <property type="protein sequence ID" value="MBG2878725.1"/>
    <property type="molecule type" value="Genomic_DNA"/>
</dbReference>
<reference evidence="1 2" key="1">
    <citation type="submission" date="2020-11" db="EMBL/GenBank/DDBJ databases">
        <title>Enhanced detection system for hospital associated transmission using whole genome sequencing surveillance.</title>
        <authorList>
            <person name="Harrison L.H."/>
            <person name="Van Tyne D."/>
            <person name="Marsh J.W."/>
            <person name="Griffith M.P."/>
            <person name="Snyder D.J."/>
            <person name="Cooper V.S."/>
            <person name="Mustapha M."/>
        </authorList>
    </citation>
    <scope>NUCLEOTIDE SEQUENCE [LARGE SCALE GENOMIC DNA]</scope>
    <source>
        <strain evidence="1 2">PR00075</strain>
    </source>
</reference>
<dbReference type="RefSeq" id="WP_196566451.1">
    <property type="nucleotide sequence ID" value="NZ_JADRYY010000005.1"/>
</dbReference>
<dbReference type="InterPro" id="IPR046271">
    <property type="entry name" value="DUF6304"/>
</dbReference>
<sequence>MKPLGQSNLSKFSLPFYFSDRKGSEAGTLMTNGHLLRFVLRGVPFSGPSFNLLSFSEINKEKVIGLFDIDEFDAVQGIFSIEYPLTIVEAGLETIAPIILQFDYTTDKENISYSFNYHGVNYKSERVFSFVENALIDLRQQLSNHCKINCCLSCKYSSYHPVGNNDFGDLACFKYAKNALSYVKDKCSLLDVWENIYQENQLSQVQETFICSEFTHCSKEDWLYKCY</sequence>
<evidence type="ECO:0000313" key="1">
    <source>
        <dbReference type="EMBL" id="MBG2878725.1"/>
    </source>
</evidence>
<protein>
    <submittedName>
        <fullName evidence="1">Uncharacterized protein</fullName>
    </submittedName>
</protein>
<dbReference type="Proteomes" id="UP000614721">
    <property type="component" value="Unassembled WGS sequence"/>
</dbReference>
<accession>A0ABS0IRV7</accession>
<evidence type="ECO:0000313" key="2">
    <source>
        <dbReference type="Proteomes" id="UP000614721"/>
    </source>
</evidence>
<organism evidence="1 2">
    <name type="scientific">Proteus alimentorum</name>
    <dbReference type="NCBI Taxonomy" id="1973495"/>
    <lineage>
        <taxon>Bacteria</taxon>
        <taxon>Pseudomonadati</taxon>
        <taxon>Pseudomonadota</taxon>
        <taxon>Gammaproteobacteria</taxon>
        <taxon>Enterobacterales</taxon>
        <taxon>Morganellaceae</taxon>
        <taxon>Proteus</taxon>
    </lineage>
</organism>
<gene>
    <name evidence="1" type="ORF">I4902_05525</name>
</gene>
<comment type="caution">
    <text evidence="1">The sequence shown here is derived from an EMBL/GenBank/DDBJ whole genome shotgun (WGS) entry which is preliminary data.</text>
</comment>